<dbReference type="Pfam" id="PF02882">
    <property type="entry name" value="THF_DHG_CYH_C"/>
    <property type="match status" value="1"/>
</dbReference>
<evidence type="ECO:0000256" key="3">
    <source>
        <dbReference type="ARBA" id="ARBA00022605"/>
    </source>
</evidence>
<dbReference type="EC" id="1.5.1.5" evidence="11"/>
<dbReference type="SUPFAM" id="SSF51735">
    <property type="entry name" value="NAD(P)-binding Rossmann-fold domains"/>
    <property type="match status" value="1"/>
</dbReference>
<evidence type="ECO:0000256" key="8">
    <source>
        <dbReference type="ARBA" id="ARBA00023102"/>
    </source>
</evidence>
<dbReference type="EMBL" id="QDKL01000001">
    <property type="protein sequence ID" value="RZF22958.1"/>
    <property type="molecule type" value="Genomic_DNA"/>
</dbReference>
<comment type="function">
    <text evidence="11">Catalyzes the oxidation of 5,10-methylenetetrahydrofolate to 5,10-methenyltetrahydrofolate and then the hydrolysis of 5,10-methenyltetrahydrofolate to 10-formyltetrahydrofolate.</text>
</comment>
<dbReference type="PROSITE" id="PS00767">
    <property type="entry name" value="THF_DHG_CYH_2"/>
    <property type="match status" value="1"/>
</dbReference>
<comment type="catalytic activity">
    <reaction evidence="11">
        <text>(6R)-5,10-methylene-5,6,7,8-tetrahydrofolate + NADP(+) = (6R)-5,10-methenyltetrahydrofolate + NADPH</text>
        <dbReference type="Rhea" id="RHEA:22812"/>
        <dbReference type="ChEBI" id="CHEBI:15636"/>
        <dbReference type="ChEBI" id="CHEBI:57455"/>
        <dbReference type="ChEBI" id="CHEBI:57783"/>
        <dbReference type="ChEBI" id="CHEBI:58349"/>
        <dbReference type="EC" id="1.5.1.5"/>
    </reaction>
</comment>
<evidence type="ECO:0000256" key="1">
    <source>
        <dbReference type="ARBA" id="ARBA00004777"/>
    </source>
</evidence>
<keyword evidence="5 11" id="KW-0378">Hydrolase</keyword>
<dbReference type="Proteomes" id="UP000443582">
    <property type="component" value="Unassembled WGS sequence"/>
</dbReference>
<dbReference type="SUPFAM" id="SSF53223">
    <property type="entry name" value="Aminoacid dehydrogenase-like, N-terminal domain"/>
    <property type="match status" value="1"/>
</dbReference>
<keyword evidence="4 11" id="KW-0658">Purine biosynthesis</keyword>
<dbReference type="PANTHER" id="PTHR48099">
    <property type="entry name" value="C-1-TETRAHYDROFOLATE SYNTHASE, CYTOPLASMIC-RELATED"/>
    <property type="match status" value="1"/>
</dbReference>
<gene>
    <name evidence="11" type="primary">folD</name>
    <name evidence="14" type="ORF">DAY19_04075</name>
</gene>
<comment type="caution">
    <text evidence="11">Lacks conserved residue(s) required for the propagation of feature annotation.</text>
</comment>
<evidence type="ECO:0000256" key="9">
    <source>
        <dbReference type="ARBA" id="ARBA00023167"/>
    </source>
</evidence>
<organism evidence="14 15">
    <name type="scientific">Halobacteriovorax vibrionivorans</name>
    <dbReference type="NCBI Taxonomy" id="2152716"/>
    <lineage>
        <taxon>Bacteria</taxon>
        <taxon>Pseudomonadati</taxon>
        <taxon>Bdellovibrionota</taxon>
        <taxon>Bacteriovoracia</taxon>
        <taxon>Bacteriovoracales</taxon>
        <taxon>Halobacteriovoraceae</taxon>
        <taxon>Halobacteriovorax</taxon>
    </lineage>
</organism>
<comment type="caution">
    <text evidence="14">The sequence shown here is derived from an EMBL/GenBank/DDBJ whole genome shotgun (WGS) entry which is preliminary data.</text>
</comment>
<sequence length="287" mass="31299">MQKEAKLLYAQPVIEKQVEVLKDECKSLKSKGITPCLKVILVGNNPGSVIYTNSKKKFAEKIGASCEIINLDESTGEEEFLKVVNEFNNDDLVHGILIQLPLPKSLSQIDTTDLVVPHKDVDGFHYENVAKLYRGQLGETSMIPCTPKGIVTMAKYYGIDFAGKNVVIVGRSLIVGKPLSLLLSNLNATVTLAHSKTQNLKDLTKTADIIVTAIGSPKLFTKEYFRDDNSQIIFDVGINRSEDGKLCGDCDFANIKDQVAAITPVPKGVGPMTIFSVSQNLISAAKK</sequence>
<feature type="domain" description="Tetrahydrofolate dehydrogenase/cyclohydrolase catalytic" evidence="12">
    <location>
        <begin position="11"/>
        <end position="122"/>
    </location>
</feature>
<dbReference type="InterPro" id="IPR046346">
    <property type="entry name" value="Aminoacid_DH-like_N_sf"/>
</dbReference>
<feature type="domain" description="Tetrahydrofolate dehydrogenase/cyclohydrolase NAD(P)-binding" evidence="13">
    <location>
        <begin position="144"/>
        <end position="287"/>
    </location>
</feature>
<keyword evidence="8 11" id="KW-0368">Histidine biosynthesis</keyword>
<evidence type="ECO:0000313" key="14">
    <source>
        <dbReference type="EMBL" id="RZF22958.1"/>
    </source>
</evidence>
<evidence type="ECO:0000256" key="4">
    <source>
        <dbReference type="ARBA" id="ARBA00022755"/>
    </source>
</evidence>
<feature type="binding site" evidence="11">
    <location>
        <begin position="170"/>
        <end position="172"/>
    </location>
    <ligand>
        <name>NADP(+)</name>
        <dbReference type="ChEBI" id="CHEBI:58349"/>
    </ligand>
</feature>
<keyword evidence="7 11" id="KW-0560">Oxidoreductase</keyword>
<reference evidence="15" key="1">
    <citation type="journal article" date="2019" name="Int. J. Syst. Evol. Microbiol.">
        <title>Halobacteriovorax valvorus sp. nov., a novel prokaryotic predator isolated from coastal seawater of China.</title>
        <authorList>
            <person name="Chen M.-X."/>
        </authorList>
    </citation>
    <scope>NUCLEOTIDE SEQUENCE [LARGE SCALE GENOMIC DNA]</scope>
    <source>
        <strain evidence="15">BL9</strain>
    </source>
</reference>
<keyword evidence="2 11" id="KW-0554">One-carbon metabolism</keyword>
<evidence type="ECO:0000256" key="10">
    <source>
        <dbReference type="ARBA" id="ARBA00023268"/>
    </source>
</evidence>
<comment type="pathway">
    <text evidence="1 11">One-carbon metabolism; tetrahydrofolate interconversion.</text>
</comment>
<name>A0ABY0IJ50_9BACT</name>
<feature type="binding site" evidence="11">
    <location>
        <position position="238"/>
    </location>
    <ligand>
        <name>NADP(+)</name>
        <dbReference type="ChEBI" id="CHEBI:58349"/>
    </ligand>
</feature>
<keyword evidence="3 11" id="KW-0028">Amino-acid biosynthesis</keyword>
<dbReference type="CDD" id="cd01080">
    <property type="entry name" value="NAD_bind_m-THF_DH_Cyclohyd"/>
    <property type="match status" value="1"/>
</dbReference>
<evidence type="ECO:0000256" key="5">
    <source>
        <dbReference type="ARBA" id="ARBA00022801"/>
    </source>
</evidence>
<dbReference type="InterPro" id="IPR020630">
    <property type="entry name" value="THF_DH/CycHdrlase_cat_dom"/>
</dbReference>
<keyword evidence="10 11" id="KW-0511">Multifunctional enzyme</keyword>
<dbReference type="RefSeq" id="WP_114705900.1">
    <property type="nucleotide sequence ID" value="NZ_QDKL01000001.1"/>
</dbReference>
<evidence type="ECO:0000256" key="2">
    <source>
        <dbReference type="ARBA" id="ARBA00022563"/>
    </source>
</evidence>
<evidence type="ECO:0000259" key="12">
    <source>
        <dbReference type="Pfam" id="PF00763"/>
    </source>
</evidence>
<comment type="similarity">
    <text evidence="11">Belongs to the tetrahydrofolate dehydrogenase/cyclohydrolase family.</text>
</comment>
<evidence type="ECO:0000313" key="15">
    <source>
        <dbReference type="Proteomes" id="UP000443582"/>
    </source>
</evidence>
<evidence type="ECO:0000256" key="11">
    <source>
        <dbReference type="HAMAP-Rule" id="MF_01576"/>
    </source>
</evidence>
<keyword evidence="9 11" id="KW-0486">Methionine biosynthesis</keyword>
<comment type="catalytic activity">
    <reaction evidence="11">
        <text>(6R)-5,10-methenyltetrahydrofolate + H2O = (6R)-10-formyltetrahydrofolate + H(+)</text>
        <dbReference type="Rhea" id="RHEA:23700"/>
        <dbReference type="ChEBI" id="CHEBI:15377"/>
        <dbReference type="ChEBI" id="CHEBI:15378"/>
        <dbReference type="ChEBI" id="CHEBI:57455"/>
        <dbReference type="ChEBI" id="CHEBI:195366"/>
        <dbReference type="EC" id="3.5.4.9"/>
    </reaction>
</comment>
<dbReference type="Gene3D" id="3.40.50.10860">
    <property type="entry name" value="Leucine Dehydrogenase, chain A, domain 1"/>
    <property type="match status" value="1"/>
</dbReference>
<proteinExistence type="inferred from homology"/>
<dbReference type="EC" id="3.5.4.9" evidence="11"/>
<dbReference type="InterPro" id="IPR020631">
    <property type="entry name" value="THF_DH/CycHdrlase_NAD-bd_dom"/>
</dbReference>
<dbReference type="GO" id="GO:0004477">
    <property type="term" value="F:methenyltetrahydrofolate cyclohydrolase activity"/>
    <property type="evidence" value="ECO:0007669"/>
    <property type="project" value="UniProtKB-EC"/>
</dbReference>
<evidence type="ECO:0000256" key="6">
    <source>
        <dbReference type="ARBA" id="ARBA00022857"/>
    </source>
</evidence>
<dbReference type="Gene3D" id="3.40.50.720">
    <property type="entry name" value="NAD(P)-binding Rossmann-like Domain"/>
    <property type="match status" value="1"/>
</dbReference>
<dbReference type="Pfam" id="PF00763">
    <property type="entry name" value="THF_DHG_CYH"/>
    <property type="match status" value="1"/>
</dbReference>
<accession>A0ABY0IJ50</accession>
<dbReference type="InterPro" id="IPR036291">
    <property type="entry name" value="NAD(P)-bd_dom_sf"/>
</dbReference>
<comment type="subunit">
    <text evidence="11">Homodimer.</text>
</comment>
<dbReference type="GO" id="GO:0004488">
    <property type="term" value="F:methylenetetrahydrofolate dehydrogenase (NADP+) activity"/>
    <property type="evidence" value="ECO:0007669"/>
    <property type="project" value="UniProtKB-EC"/>
</dbReference>
<protein>
    <recommendedName>
        <fullName evidence="11">Bifunctional protein FolD</fullName>
    </recommendedName>
    <domain>
        <recommendedName>
            <fullName evidence="11">Methylenetetrahydrofolate dehydrogenase</fullName>
            <ecNumber evidence="11">1.5.1.5</ecNumber>
        </recommendedName>
    </domain>
    <domain>
        <recommendedName>
            <fullName evidence="11">Methenyltetrahydrofolate cyclohydrolase</fullName>
            <ecNumber evidence="11">3.5.4.9</ecNumber>
        </recommendedName>
    </domain>
</protein>
<dbReference type="PANTHER" id="PTHR48099:SF5">
    <property type="entry name" value="C-1-TETRAHYDROFOLATE SYNTHASE, CYTOPLASMIC"/>
    <property type="match status" value="1"/>
</dbReference>
<keyword evidence="15" id="KW-1185">Reference proteome</keyword>
<dbReference type="PRINTS" id="PR00085">
    <property type="entry name" value="THFDHDRGNASE"/>
</dbReference>
<dbReference type="HAMAP" id="MF_01576">
    <property type="entry name" value="THF_DHG_CYH"/>
    <property type="match status" value="1"/>
</dbReference>
<dbReference type="InterPro" id="IPR020867">
    <property type="entry name" value="THF_DH/CycHdrlase_CS"/>
</dbReference>
<keyword evidence="6 11" id="KW-0521">NADP</keyword>
<evidence type="ECO:0000259" key="13">
    <source>
        <dbReference type="Pfam" id="PF02882"/>
    </source>
</evidence>
<evidence type="ECO:0000256" key="7">
    <source>
        <dbReference type="ARBA" id="ARBA00023002"/>
    </source>
</evidence>
<dbReference type="InterPro" id="IPR000672">
    <property type="entry name" value="THF_DH/CycHdrlase"/>
</dbReference>